<evidence type="ECO:0000256" key="2">
    <source>
        <dbReference type="SAM" id="MobiDB-lite"/>
    </source>
</evidence>
<evidence type="ECO:0000256" key="1">
    <source>
        <dbReference type="PROSITE-ProRule" id="PRU00723"/>
    </source>
</evidence>
<evidence type="ECO:0000259" key="3">
    <source>
        <dbReference type="PROSITE" id="PS50103"/>
    </source>
</evidence>
<keyword evidence="1" id="KW-0862">Zinc</keyword>
<dbReference type="GO" id="GO:0008270">
    <property type="term" value="F:zinc ion binding"/>
    <property type="evidence" value="ECO:0007669"/>
    <property type="project" value="UniProtKB-KW"/>
</dbReference>
<keyword evidence="1" id="KW-0863">Zinc-finger</keyword>
<gene>
    <name evidence="4" type="ORF">K491DRAFT_722073</name>
</gene>
<keyword evidence="1" id="KW-0479">Metal-binding</keyword>
<dbReference type="AlphaFoldDB" id="A0A6A6SMN1"/>
<evidence type="ECO:0000313" key="4">
    <source>
        <dbReference type="EMBL" id="KAF2648969.1"/>
    </source>
</evidence>
<dbReference type="PROSITE" id="PS50103">
    <property type="entry name" value="ZF_C3H1"/>
    <property type="match status" value="1"/>
</dbReference>
<feature type="region of interest" description="Disordered" evidence="2">
    <location>
        <begin position="1"/>
        <end position="96"/>
    </location>
</feature>
<feature type="compositionally biased region" description="Polar residues" evidence="2">
    <location>
        <begin position="12"/>
        <end position="32"/>
    </location>
</feature>
<feature type="zinc finger region" description="C3H1-type" evidence="1">
    <location>
        <begin position="94"/>
        <end position="119"/>
    </location>
</feature>
<reference evidence="4" key="1">
    <citation type="journal article" date="2020" name="Stud. Mycol.">
        <title>101 Dothideomycetes genomes: a test case for predicting lifestyles and emergence of pathogens.</title>
        <authorList>
            <person name="Haridas S."/>
            <person name="Albert R."/>
            <person name="Binder M."/>
            <person name="Bloem J."/>
            <person name="Labutti K."/>
            <person name="Salamov A."/>
            <person name="Andreopoulos B."/>
            <person name="Baker S."/>
            <person name="Barry K."/>
            <person name="Bills G."/>
            <person name="Bluhm B."/>
            <person name="Cannon C."/>
            <person name="Castanera R."/>
            <person name="Culley D."/>
            <person name="Daum C."/>
            <person name="Ezra D."/>
            <person name="Gonzalez J."/>
            <person name="Henrissat B."/>
            <person name="Kuo A."/>
            <person name="Liang C."/>
            <person name="Lipzen A."/>
            <person name="Lutzoni F."/>
            <person name="Magnuson J."/>
            <person name="Mondo S."/>
            <person name="Nolan M."/>
            <person name="Ohm R."/>
            <person name="Pangilinan J."/>
            <person name="Park H.-J."/>
            <person name="Ramirez L."/>
            <person name="Alfaro M."/>
            <person name="Sun H."/>
            <person name="Tritt A."/>
            <person name="Yoshinaga Y."/>
            <person name="Zwiers L.-H."/>
            <person name="Turgeon B."/>
            <person name="Goodwin S."/>
            <person name="Spatafora J."/>
            <person name="Crous P."/>
            <person name="Grigoriev I."/>
        </authorList>
    </citation>
    <scope>NUCLEOTIDE SEQUENCE</scope>
    <source>
        <strain evidence="4">CBS 122681</strain>
    </source>
</reference>
<dbReference type="Proteomes" id="UP000799324">
    <property type="component" value="Unassembled WGS sequence"/>
</dbReference>
<feature type="domain" description="C3H1-type" evidence="3">
    <location>
        <begin position="94"/>
        <end position="119"/>
    </location>
</feature>
<sequence length="135" mass="15280">MTDATKAKHHGQTPSNKNTKMTLTTQRQNTKGDVNIATVKDSKDRTELLADNVGHKGDNIKSMQSGKEGSGHTEEEHQGETQRESEDQDNESAGKQVPFCKKFVRGKCKGKCRHYHPKKEDMKYYISLLDMELDK</sequence>
<proteinExistence type="predicted"/>
<name>A0A6A6SMN1_9PLEO</name>
<organism evidence="4 5">
    <name type="scientific">Lophiostoma macrostomum CBS 122681</name>
    <dbReference type="NCBI Taxonomy" id="1314788"/>
    <lineage>
        <taxon>Eukaryota</taxon>
        <taxon>Fungi</taxon>
        <taxon>Dikarya</taxon>
        <taxon>Ascomycota</taxon>
        <taxon>Pezizomycotina</taxon>
        <taxon>Dothideomycetes</taxon>
        <taxon>Pleosporomycetidae</taxon>
        <taxon>Pleosporales</taxon>
        <taxon>Lophiostomataceae</taxon>
        <taxon>Lophiostoma</taxon>
    </lineage>
</organism>
<keyword evidence="5" id="KW-1185">Reference proteome</keyword>
<evidence type="ECO:0000313" key="5">
    <source>
        <dbReference type="Proteomes" id="UP000799324"/>
    </source>
</evidence>
<feature type="compositionally biased region" description="Basic and acidic residues" evidence="2">
    <location>
        <begin position="69"/>
        <end position="85"/>
    </location>
</feature>
<accession>A0A6A6SMN1</accession>
<protein>
    <recommendedName>
        <fullName evidence="3">C3H1-type domain-containing protein</fullName>
    </recommendedName>
</protein>
<feature type="compositionally biased region" description="Basic and acidic residues" evidence="2">
    <location>
        <begin position="40"/>
        <end position="59"/>
    </location>
</feature>
<dbReference type="EMBL" id="MU004512">
    <property type="protein sequence ID" value="KAF2648969.1"/>
    <property type="molecule type" value="Genomic_DNA"/>
</dbReference>
<dbReference type="InterPro" id="IPR000571">
    <property type="entry name" value="Znf_CCCH"/>
</dbReference>